<dbReference type="InterPro" id="IPR032710">
    <property type="entry name" value="NTF2-like_dom_sf"/>
</dbReference>
<organism evidence="1 2">
    <name type="scientific">Pseudooceanicola albus</name>
    <dbReference type="NCBI Taxonomy" id="2692189"/>
    <lineage>
        <taxon>Bacteria</taxon>
        <taxon>Pseudomonadati</taxon>
        <taxon>Pseudomonadota</taxon>
        <taxon>Alphaproteobacteria</taxon>
        <taxon>Rhodobacterales</taxon>
        <taxon>Paracoccaceae</taxon>
        <taxon>Pseudooceanicola</taxon>
    </lineage>
</organism>
<dbReference type="AlphaFoldDB" id="A0A6L7G756"/>
<dbReference type="EMBL" id="WUMU01000013">
    <property type="protein sequence ID" value="MXN18503.1"/>
    <property type="molecule type" value="Genomic_DNA"/>
</dbReference>
<comment type="caution">
    <text evidence="1">The sequence shown here is derived from an EMBL/GenBank/DDBJ whole genome shotgun (WGS) entry which is preliminary data.</text>
</comment>
<protein>
    <recommendedName>
        <fullName evidence="3">SnoaL-like domain-containing protein</fullName>
    </recommendedName>
</protein>
<dbReference type="RefSeq" id="WP_160894636.1">
    <property type="nucleotide sequence ID" value="NZ_WUMU01000013.1"/>
</dbReference>
<evidence type="ECO:0000313" key="2">
    <source>
        <dbReference type="Proteomes" id="UP000477911"/>
    </source>
</evidence>
<dbReference type="Proteomes" id="UP000477911">
    <property type="component" value="Unassembled WGS sequence"/>
</dbReference>
<sequence length="159" mass="18071">MPSICPFPADPDRAQIWKMLVPRDIAAYVAGDFDRVAGDFLPEEFLGVDAGRSTDPRDWRLAYPTLESYRAEWLRQSASDAATGWAEDLEAAIHRNTRLEHIEIAGDRALARKEFLGDLHRADGGVVRMEWMTIYHCKRVEKRWRICGFTGYLPHPAAG</sequence>
<proteinExistence type="predicted"/>
<gene>
    <name evidence="1" type="ORF">GR170_11705</name>
</gene>
<accession>A0A6L7G756</accession>
<evidence type="ECO:0008006" key="3">
    <source>
        <dbReference type="Google" id="ProtNLM"/>
    </source>
</evidence>
<keyword evidence="2" id="KW-1185">Reference proteome</keyword>
<reference evidence="1 2" key="1">
    <citation type="submission" date="2019-12" db="EMBL/GenBank/DDBJ databases">
        <authorList>
            <person name="Li M."/>
        </authorList>
    </citation>
    <scope>NUCLEOTIDE SEQUENCE [LARGE SCALE GENOMIC DNA]</scope>
    <source>
        <strain evidence="1 2">GBMRC 2024</strain>
    </source>
</reference>
<evidence type="ECO:0000313" key="1">
    <source>
        <dbReference type="EMBL" id="MXN18503.1"/>
    </source>
</evidence>
<dbReference type="SUPFAM" id="SSF54427">
    <property type="entry name" value="NTF2-like"/>
    <property type="match status" value="1"/>
</dbReference>
<name>A0A6L7G756_9RHOB</name>